<dbReference type="Pfam" id="PF00280">
    <property type="entry name" value="potato_inhibit"/>
    <property type="match status" value="1"/>
</dbReference>
<dbReference type="AlphaFoldDB" id="A0A4S4EM33"/>
<evidence type="ECO:0000313" key="6">
    <source>
        <dbReference type="Proteomes" id="UP000306102"/>
    </source>
</evidence>
<evidence type="ECO:0000313" key="5">
    <source>
        <dbReference type="EMBL" id="THG17701.1"/>
    </source>
</evidence>
<keyword evidence="2" id="KW-0646">Protease inhibitor</keyword>
<evidence type="ECO:0000256" key="3">
    <source>
        <dbReference type="ARBA" id="ARBA00022900"/>
    </source>
</evidence>
<dbReference type="GO" id="GO:0004867">
    <property type="term" value="F:serine-type endopeptidase inhibitor activity"/>
    <property type="evidence" value="ECO:0007669"/>
    <property type="project" value="UniProtKB-KW"/>
</dbReference>
<evidence type="ECO:0000256" key="1">
    <source>
        <dbReference type="ARBA" id="ARBA00008210"/>
    </source>
</evidence>
<dbReference type="SUPFAM" id="SSF54654">
    <property type="entry name" value="CI-2 family of serine protease inhibitors"/>
    <property type="match status" value="1"/>
</dbReference>
<proteinExistence type="inferred from homology"/>
<accession>A0A4S4EM33</accession>
<sequence length="184" mass="20178">MVGLRCRIHMVDRSGQRVRTMVGSGRVFARWRSRGWGPDGGGHDRAVKVVAVVVGGGDSGDRRRPRKKEEKESGGGRGDESGYEERKYRTMEAISIPTYRCLTCGCTGNGCRDNPYLHGLKLEWPELVGVSESKAIAVIKRENHKVIVISVYDGSNPVGDVCCNRVYLYVTKPGGVVDEVPKVG</sequence>
<dbReference type="PANTHER" id="PTHR33091">
    <property type="entry name" value="PROTEIN, PUTATIVE, EXPRESSED-RELATED"/>
    <property type="match status" value="1"/>
</dbReference>
<feature type="region of interest" description="Disordered" evidence="4">
    <location>
        <begin position="56"/>
        <end position="84"/>
    </location>
</feature>
<dbReference type="GO" id="GO:0009611">
    <property type="term" value="P:response to wounding"/>
    <property type="evidence" value="ECO:0007669"/>
    <property type="project" value="InterPro"/>
</dbReference>
<dbReference type="InterPro" id="IPR000864">
    <property type="entry name" value="Prot_inh_pot1"/>
</dbReference>
<keyword evidence="6" id="KW-1185">Reference proteome</keyword>
<evidence type="ECO:0000256" key="2">
    <source>
        <dbReference type="ARBA" id="ARBA00022690"/>
    </source>
</evidence>
<gene>
    <name evidence="5" type="ORF">TEA_030117</name>
</gene>
<reference evidence="5 6" key="1">
    <citation type="journal article" date="2018" name="Proc. Natl. Acad. Sci. U.S.A.">
        <title>Draft genome sequence of Camellia sinensis var. sinensis provides insights into the evolution of the tea genome and tea quality.</title>
        <authorList>
            <person name="Wei C."/>
            <person name="Yang H."/>
            <person name="Wang S."/>
            <person name="Zhao J."/>
            <person name="Liu C."/>
            <person name="Gao L."/>
            <person name="Xia E."/>
            <person name="Lu Y."/>
            <person name="Tai Y."/>
            <person name="She G."/>
            <person name="Sun J."/>
            <person name="Cao H."/>
            <person name="Tong W."/>
            <person name="Gao Q."/>
            <person name="Li Y."/>
            <person name="Deng W."/>
            <person name="Jiang X."/>
            <person name="Wang W."/>
            <person name="Chen Q."/>
            <person name="Zhang S."/>
            <person name="Li H."/>
            <person name="Wu J."/>
            <person name="Wang P."/>
            <person name="Li P."/>
            <person name="Shi C."/>
            <person name="Zheng F."/>
            <person name="Jian J."/>
            <person name="Huang B."/>
            <person name="Shan D."/>
            <person name="Shi M."/>
            <person name="Fang C."/>
            <person name="Yue Y."/>
            <person name="Li F."/>
            <person name="Li D."/>
            <person name="Wei S."/>
            <person name="Han B."/>
            <person name="Jiang C."/>
            <person name="Yin Y."/>
            <person name="Xia T."/>
            <person name="Zhang Z."/>
            <person name="Bennetzen J.L."/>
            <person name="Zhao S."/>
            <person name="Wan X."/>
        </authorList>
    </citation>
    <scope>NUCLEOTIDE SEQUENCE [LARGE SCALE GENOMIC DNA]</scope>
    <source>
        <strain evidence="6">cv. Shuchazao</strain>
        <tissue evidence="5">Leaf</tissue>
    </source>
</reference>
<keyword evidence="3" id="KW-0722">Serine protease inhibitor</keyword>
<name>A0A4S4EM33_CAMSN</name>
<dbReference type="Proteomes" id="UP000306102">
    <property type="component" value="Unassembled WGS sequence"/>
</dbReference>
<dbReference type="Gene3D" id="3.30.10.10">
    <property type="entry name" value="Trypsin Inhibitor V, subunit A"/>
    <property type="match status" value="1"/>
</dbReference>
<dbReference type="EMBL" id="SDRB02003456">
    <property type="protein sequence ID" value="THG17701.1"/>
    <property type="molecule type" value="Genomic_DNA"/>
</dbReference>
<organism evidence="5 6">
    <name type="scientific">Camellia sinensis var. sinensis</name>
    <name type="common">China tea</name>
    <dbReference type="NCBI Taxonomy" id="542762"/>
    <lineage>
        <taxon>Eukaryota</taxon>
        <taxon>Viridiplantae</taxon>
        <taxon>Streptophyta</taxon>
        <taxon>Embryophyta</taxon>
        <taxon>Tracheophyta</taxon>
        <taxon>Spermatophyta</taxon>
        <taxon>Magnoliopsida</taxon>
        <taxon>eudicotyledons</taxon>
        <taxon>Gunneridae</taxon>
        <taxon>Pentapetalae</taxon>
        <taxon>asterids</taxon>
        <taxon>Ericales</taxon>
        <taxon>Theaceae</taxon>
        <taxon>Camellia</taxon>
    </lineage>
</organism>
<feature type="compositionally biased region" description="Basic and acidic residues" evidence="4">
    <location>
        <begin position="59"/>
        <end position="84"/>
    </location>
</feature>
<dbReference type="PANTHER" id="PTHR33091:SF99">
    <property type="entry name" value="INHIBITOR OF TRYPSIN_HAGEMAN FACTOR-LIKE PROTEIN-RELATED"/>
    <property type="match status" value="1"/>
</dbReference>
<comment type="similarity">
    <text evidence="1">Belongs to the protease inhibitor I13 (potato type I serine protease inhibitor) family.</text>
</comment>
<evidence type="ECO:0000256" key="4">
    <source>
        <dbReference type="SAM" id="MobiDB-lite"/>
    </source>
</evidence>
<protein>
    <submittedName>
        <fullName evidence="5">Uncharacterized protein</fullName>
    </submittedName>
</protein>
<dbReference type="STRING" id="542762.A0A4S4EM33"/>
<dbReference type="InterPro" id="IPR036354">
    <property type="entry name" value="Prot_inh_pot1_sf"/>
</dbReference>
<comment type="caution">
    <text evidence="5">The sequence shown here is derived from an EMBL/GenBank/DDBJ whole genome shotgun (WGS) entry which is preliminary data.</text>
</comment>